<dbReference type="EMBL" id="CP003359">
    <property type="protein sequence ID" value="AGB41983.1"/>
    <property type="molecule type" value="Genomic_DNA"/>
</dbReference>
<dbReference type="Proteomes" id="UP000010880">
    <property type="component" value="Chromosome"/>
</dbReference>
<dbReference type="RefSeq" id="WP_015327697.1">
    <property type="nucleotide sequence ID" value="NC_019978.1"/>
</dbReference>
<dbReference type="HOGENOM" id="CLU_066420_1_0_9"/>
<dbReference type="KEGG" id="hhl:Halha_2098"/>
<protein>
    <submittedName>
        <fullName evidence="1">YtxC-like family protein</fullName>
    </submittedName>
</protein>
<dbReference type="InterPro" id="IPR014199">
    <property type="entry name" value="Spore_YtxC"/>
</dbReference>
<dbReference type="Pfam" id="PF08812">
    <property type="entry name" value="YtxC"/>
    <property type="match status" value="1"/>
</dbReference>
<evidence type="ECO:0000313" key="2">
    <source>
        <dbReference type="Proteomes" id="UP000010880"/>
    </source>
</evidence>
<dbReference type="AlphaFoldDB" id="L0KD25"/>
<dbReference type="STRING" id="748449.Halha_2098"/>
<accession>L0KD25</accession>
<dbReference type="eggNOG" id="ENOG5031S9P">
    <property type="taxonomic scope" value="Bacteria"/>
</dbReference>
<proteinExistence type="predicted"/>
<dbReference type="OrthoDB" id="2986513at2"/>
<keyword evidence="2" id="KW-1185">Reference proteome</keyword>
<evidence type="ECO:0000313" key="1">
    <source>
        <dbReference type="EMBL" id="AGB41983.1"/>
    </source>
</evidence>
<gene>
    <name evidence="1" type="ordered locus">Halha_2098</name>
</gene>
<organism evidence="1 2">
    <name type="scientific">Halobacteroides halobius (strain ATCC 35273 / DSM 5150 / MD-1)</name>
    <dbReference type="NCBI Taxonomy" id="748449"/>
    <lineage>
        <taxon>Bacteria</taxon>
        <taxon>Bacillati</taxon>
        <taxon>Bacillota</taxon>
        <taxon>Clostridia</taxon>
        <taxon>Halanaerobiales</taxon>
        <taxon>Halobacteroidaceae</taxon>
        <taxon>Halobacteroides</taxon>
    </lineage>
</organism>
<sequence length="294" mass="34807">MTLVRIGSNNYINNLEERLYFELGFLREDGIEIEINRIVENNIVFFECKYKEEEQFSIDIFREYIANALSDIIINYFESDLLDKILKNNYNYFSTEEKEIILEMAYDRLNFLVSQDNEEIISKIQRKNKVLLEIIDYLKSEDEFILEGFIRFRLKDYLAELKLAIEGAVEDYMVERENQEFIYLLKSFIDNQTTKNELVNVIKTKNGNFQLLDSNGIVLENIFLDEYILQMVDDKLHDEDLLISALISIAPKEIIIHFDKPISIIKTLKKIFTDRISICLGCNYCELNDLNELE</sequence>
<reference evidence="2" key="1">
    <citation type="submission" date="2012-02" db="EMBL/GenBank/DDBJ databases">
        <title>The complete genome of Halobacteroides halobius DSM 5150.</title>
        <authorList>
            <person name="Lucas S."/>
            <person name="Copeland A."/>
            <person name="Lapidus A."/>
            <person name="Glavina del Rio T."/>
            <person name="Dalin E."/>
            <person name="Tice H."/>
            <person name="Bruce D."/>
            <person name="Goodwin L."/>
            <person name="Pitluck S."/>
            <person name="Peters L."/>
            <person name="Mikhailova N."/>
            <person name="Gu W."/>
            <person name="Kyrpides N."/>
            <person name="Mavromatis K."/>
            <person name="Ivanova N."/>
            <person name="Brettin T."/>
            <person name="Detter J.C."/>
            <person name="Han C."/>
            <person name="Larimer F."/>
            <person name="Land M."/>
            <person name="Hauser L."/>
            <person name="Markowitz V."/>
            <person name="Cheng J.-F."/>
            <person name="Hugenholtz P."/>
            <person name="Woyke T."/>
            <person name="Wu D."/>
            <person name="Tindall B."/>
            <person name="Pomrenke H."/>
            <person name="Brambilla E."/>
            <person name="Klenk H.-P."/>
            <person name="Eisen J.A."/>
        </authorList>
    </citation>
    <scope>NUCLEOTIDE SEQUENCE [LARGE SCALE GENOMIC DNA]</scope>
    <source>
        <strain evidence="2">ATCC 35273 / DSM 5150 / MD-1</strain>
    </source>
</reference>
<dbReference type="PATRIC" id="fig|748449.3.peg.2013"/>
<name>L0KD25_HALHC</name>